<reference evidence="2 3" key="1">
    <citation type="submission" date="2023-07" db="EMBL/GenBank/DDBJ databases">
        <title>Genomic Encyclopedia of Type Strains, Phase IV (KMG-IV): sequencing the most valuable type-strain genomes for metagenomic binning, comparative biology and taxonomic classification.</title>
        <authorList>
            <person name="Goeker M."/>
        </authorList>
    </citation>
    <scope>NUCLEOTIDE SEQUENCE [LARGE SCALE GENOMIC DNA]</scope>
    <source>
        <strain evidence="2 3">DSM 27848</strain>
    </source>
</reference>
<name>A0ABU0D8C6_9BACI</name>
<proteinExistence type="predicted"/>
<keyword evidence="1" id="KW-0812">Transmembrane</keyword>
<comment type="caution">
    <text evidence="2">The sequence shown here is derived from an EMBL/GenBank/DDBJ whole genome shotgun (WGS) entry which is preliminary data.</text>
</comment>
<dbReference type="Proteomes" id="UP001232343">
    <property type="component" value="Unassembled WGS sequence"/>
</dbReference>
<dbReference type="RefSeq" id="WP_325167455.1">
    <property type="nucleotide sequence ID" value="NZ_JALIRM010000013.1"/>
</dbReference>
<feature type="transmembrane region" description="Helical" evidence="1">
    <location>
        <begin position="6"/>
        <end position="31"/>
    </location>
</feature>
<keyword evidence="3" id="KW-1185">Reference proteome</keyword>
<gene>
    <name evidence="2" type="ORF">J2S14_003515</name>
</gene>
<organism evidence="2 3">
    <name type="scientific">Lederbergia wuyishanensis</name>
    <dbReference type="NCBI Taxonomy" id="1347903"/>
    <lineage>
        <taxon>Bacteria</taxon>
        <taxon>Bacillati</taxon>
        <taxon>Bacillota</taxon>
        <taxon>Bacilli</taxon>
        <taxon>Bacillales</taxon>
        <taxon>Bacillaceae</taxon>
        <taxon>Lederbergia</taxon>
    </lineage>
</organism>
<keyword evidence="1" id="KW-0472">Membrane</keyword>
<evidence type="ECO:0000256" key="1">
    <source>
        <dbReference type="SAM" id="Phobius"/>
    </source>
</evidence>
<accession>A0ABU0D8C6</accession>
<protein>
    <recommendedName>
        <fullName evidence="4">Holin-like toxin</fullName>
    </recommendedName>
</protein>
<dbReference type="EMBL" id="JAUSUO010000010">
    <property type="protein sequence ID" value="MDQ0344671.1"/>
    <property type="molecule type" value="Genomic_DNA"/>
</dbReference>
<evidence type="ECO:0000313" key="2">
    <source>
        <dbReference type="EMBL" id="MDQ0344671.1"/>
    </source>
</evidence>
<evidence type="ECO:0000313" key="3">
    <source>
        <dbReference type="Proteomes" id="UP001232343"/>
    </source>
</evidence>
<sequence>MTIFESMSLMIQLCVGMITFLTFIVTMVVMISKKK</sequence>
<keyword evidence="1" id="KW-1133">Transmembrane helix</keyword>
<evidence type="ECO:0008006" key="4">
    <source>
        <dbReference type="Google" id="ProtNLM"/>
    </source>
</evidence>